<keyword evidence="1" id="KW-1133">Transmembrane helix</keyword>
<evidence type="ECO:0000256" key="1">
    <source>
        <dbReference type="SAM" id="Phobius"/>
    </source>
</evidence>
<organism evidence="2 3">
    <name type="scientific">Vreelandella neptunia</name>
    <dbReference type="NCBI Taxonomy" id="115551"/>
    <lineage>
        <taxon>Bacteria</taxon>
        <taxon>Pseudomonadati</taxon>
        <taxon>Pseudomonadota</taxon>
        <taxon>Gammaproteobacteria</taxon>
        <taxon>Oceanospirillales</taxon>
        <taxon>Halomonadaceae</taxon>
        <taxon>Vreelandella</taxon>
    </lineage>
</organism>
<keyword evidence="1" id="KW-0472">Membrane</keyword>
<sequence>MWRVNIMGNQSPTTRFIEMVPPLLVLAGAIALLQVHAIQFWTEFVGPMGWAWAVLLEVVALWLWYQRQLARRMLAMVASVLTLTGPIYMVCEPLVEEWLSASHVDAGRELQLERLALEASRLEESIDTFWANSEARAGWLEPIQVAQARLAEVDNQLATLVAAPPAECSTWRQQALIGMQAVALLIFQLAAVLAITSLSKLREQAIAEGVTPRPTSSCDRLHEEPPEIGQNLVVAGALHTEAGTCNLEPELGVPSMSEANNDSELGKGGFAYADIVVLRDALEQLLEDREMTQAAFCREHDFSPRDLSLLRRHEARCAAGERTISITALDRLAELLRRQTASCAAT</sequence>
<proteinExistence type="predicted"/>
<comment type="caution">
    <text evidence="2">The sequence shown here is derived from an EMBL/GenBank/DDBJ whole genome shotgun (WGS) entry which is preliminary data.</text>
</comment>
<protein>
    <submittedName>
        <fullName evidence="2">Uncharacterized protein</fullName>
    </submittedName>
</protein>
<feature type="transmembrane region" description="Helical" evidence="1">
    <location>
        <begin position="175"/>
        <end position="195"/>
    </location>
</feature>
<dbReference type="EMBL" id="JAKVTW010000027">
    <property type="protein sequence ID" value="MCH4813904.1"/>
    <property type="molecule type" value="Genomic_DNA"/>
</dbReference>
<gene>
    <name evidence="2" type="ORF">MLE19_21520</name>
</gene>
<keyword evidence="1" id="KW-0812">Transmembrane</keyword>
<reference evidence="2 3" key="1">
    <citation type="submission" date="2022-03" db="EMBL/GenBank/DDBJ databases">
        <title>Genomic signatures underlying metal tolerance in selected Arctic bacterial isolates.</title>
        <authorList>
            <person name="Thomas F.A."/>
            <person name="Venkatachalam S."/>
            <person name="Krishnan K.P."/>
        </authorList>
    </citation>
    <scope>NUCLEOTIDE SEQUENCE [LARGE SCALE GENOMIC DNA]</scope>
    <source>
        <strain evidence="2 3">HM116</strain>
    </source>
</reference>
<feature type="transmembrane region" description="Helical" evidence="1">
    <location>
        <begin position="47"/>
        <end position="65"/>
    </location>
</feature>
<accession>A0ABS9SCS1</accession>
<evidence type="ECO:0000313" key="3">
    <source>
        <dbReference type="Proteomes" id="UP001320609"/>
    </source>
</evidence>
<dbReference type="Proteomes" id="UP001320609">
    <property type="component" value="Unassembled WGS sequence"/>
</dbReference>
<evidence type="ECO:0000313" key="2">
    <source>
        <dbReference type="EMBL" id="MCH4813904.1"/>
    </source>
</evidence>
<keyword evidence="3" id="KW-1185">Reference proteome</keyword>
<name>A0ABS9SCS1_9GAMM</name>
<dbReference type="RefSeq" id="WP_240720400.1">
    <property type="nucleotide sequence ID" value="NZ_JAKVTW010000027.1"/>
</dbReference>